<keyword evidence="3" id="KW-1185">Reference proteome</keyword>
<dbReference type="EMBL" id="BORS01000002">
    <property type="protein sequence ID" value="GIO41184.1"/>
    <property type="molecule type" value="Genomic_DNA"/>
</dbReference>
<name>A0A920CL25_9BACL</name>
<evidence type="ECO:0000256" key="1">
    <source>
        <dbReference type="SAM" id="SignalP"/>
    </source>
</evidence>
<proteinExistence type="predicted"/>
<accession>A0A920CL25</accession>
<feature type="chain" id="PRO_5036919331" description="PLAT domain-containing protein" evidence="1">
    <location>
        <begin position="30"/>
        <end position="148"/>
    </location>
</feature>
<sequence length="148" mass="16122">MEGNMKKILSTVSLLAILLFPMQETIVQAQNNSSTLNSDHITLFYDYISVIGASIDIGNLGKTASSGFVHYSGDYDSTLTVELQRSDGNGWSTIKTWSKSFSGAGLHSLEENYYVTSGYTYRVMSKSTIKSGNTILETASSTSSVVKY</sequence>
<protein>
    <recommendedName>
        <fullName evidence="4">PLAT domain-containing protein</fullName>
    </recommendedName>
</protein>
<keyword evidence="1" id="KW-0732">Signal</keyword>
<evidence type="ECO:0000313" key="2">
    <source>
        <dbReference type="EMBL" id="GIO41184.1"/>
    </source>
</evidence>
<dbReference type="AlphaFoldDB" id="A0A920CL25"/>
<organism evidence="2 3">
    <name type="scientific">Paenibacillus apis</name>
    <dbReference type="NCBI Taxonomy" id="1792174"/>
    <lineage>
        <taxon>Bacteria</taxon>
        <taxon>Bacillati</taxon>
        <taxon>Bacillota</taxon>
        <taxon>Bacilli</taxon>
        <taxon>Bacillales</taxon>
        <taxon>Paenibacillaceae</taxon>
        <taxon>Paenibacillus</taxon>
    </lineage>
</organism>
<reference evidence="2" key="1">
    <citation type="submission" date="2021-03" db="EMBL/GenBank/DDBJ databases">
        <title>Antimicrobial resistance genes in bacteria isolated from Japanese honey, and their potential for conferring macrolide and lincosamide resistance in the American foulbrood pathogen Paenibacillus larvae.</title>
        <authorList>
            <person name="Okamoto M."/>
            <person name="Kumagai M."/>
            <person name="Kanamori H."/>
            <person name="Takamatsu D."/>
        </authorList>
    </citation>
    <scope>NUCLEOTIDE SEQUENCE</scope>
    <source>
        <strain evidence="2">J41TS4</strain>
    </source>
</reference>
<gene>
    <name evidence="2" type="ORF">J41TS4_09420</name>
</gene>
<evidence type="ECO:0000313" key="3">
    <source>
        <dbReference type="Proteomes" id="UP000678895"/>
    </source>
</evidence>
<evidence type="ECO:0008006" key="4">
    <source>
        <dbReference type="Google" id="ProtNLM"/>
    </source>
</evidence>
<dbReference type="Proteomes" id="UP000678895">
    <property type="component" value="Unassembled WGS sequence"/>
</dbReference>
<feature type="signal peptide" evidence="1">
    <location>
        <begin position="1"/>
        <end position="29"/>
    </location>
</feature>
<comment type="caution">
    <text evidence="2">The sequence shown here is derived from an EMBL/GenBank/DDBJ whole genome shotgun (WGS) entry which is preliminary data.</text>
</comment>